<feature type="region of interest" description="Disordered" evidence="1">
    <location>
        <begin position="27"/>
        <end position="46"/>
    </location>
</feature>
<sequence>MPCEYSQVLPGWNRSGQSPNAVAIEARSWPASQLRSPSTRSPLPSP</sequence>
<proteinExistence type="predicted"/>
<dbReference type="EMBL" id="CAEZSR010000159">
    <property type="protein sequence ID" value="CAB4581686.1"/>
    <property type="molecule type" value="Genomic_DNA"/>
</dbReference>
<gene>
    <name evidence="2" type="ORF">UFOPK1493_03134</name>
</gene>
<evidence type="ECO:0000256" key="1">
    <source>
        <dbReference type="SAM" id="MobiDB-lite"/>
    </source>
</evidence>
<feature type="compositionally biased region" description="Low complexity" evidence="1">
    <location>
        <begin position="34"/>
        <end position="46"/>
    </location>
</feature>
<protein>
    <submittedName>
        <fullName evidence="2">Unannotated protein</fullName>
    </submittedName>
</protein>
<dbReference type="AlphaFoldDB" id="A0A6J6EZY5"/>
<accession>A0A6J6EZY5</accession>
<name>A0A6J6EZY5_9ZZZZ</name>
<organism evidence="2">
    <name type="scientific">freshwater metagenome</name>
    <dbReference type="NCBI Taxonomy" id="449393"/>
    <lineage>
        <taxon>unclassified sequences</taxon>
        <taxon>metagenomes</taxon>
        <taxon>ecological metagenomes</taxon>
    </lineage>
</organism>
<evidence type="ECO:0000313" key="2">
    <source>
        <dbReference type="EMBL" id="CAB4581686.1"/>
    </source>
</evidence>
<reference evidence="2" key="1">
    <citation type="submission" date="2020-05" db="EMBL/GenBank/DDBJ databases">
        <authorList>
            <person name="Chiriac C."/>
            <person name="Salcher M."/>
            <person name="Ghai R."/>
            <person name="Kavagutti S V."/>
        </authorList>
    </citation>
    <scope>NUCLEOTIDE SEQUENCE</scope>
</reference>